<evidence type="ECO:0000259" key="3">
    <source>
        <dbReference type="PROSITE" id="PS51190"/>
    </source>
</evidence>
<dbReference type="SMART" id="SM01343">
    <property type="entry name" value="FATC"/>
    <property type="match status" value="1"/>
</dbReference>
<name>A0A1I7WZU0_HETBA</name>
<dbReference type="InterPro" id="IPR011009">
    <property type="entry name" value="Kinase-like_dom_sf"/>
</dbReference>
<feature type="domain" description="PI3K/PI4K catalytic" evidence="2">
    <location>
        <begin position="1065"/>
        <end position="1452"/>
    </location>
</feature>
<dbReference type="SUPFAM" id="SSF56112">
    <property type="entry name" value="Protein kinase-like (PK-like)"/>
    <property type="match status" value="1"/>
</dbReference>
<dbReference type="GO" id="GO:0004674">
    <property type="term" value="F:protein serine/threonine kinase activity"/>
    <property type="evidence" value="ECO:0007669"/>
    <property type="project" value="TreeGrafter"/>
</dbReference>
<dbReference type="PANTHER" id="PTHR11139">
    <property type="entry name" value="ATAXIA TELANGIECTASIA MUTATED ATM -RELATED"/>
    <property type="match status" value="1"/>
</dbReference>
<proteinExistence type="predicted"/>
<evidence type="ECO:0000259" key="2">
    <source>
        <dbReference type="PROSITE" id="PS50290"/>
    </source>
</evidence>
<dbReference type="GO" id="GO:0016242">
    <property type="term" value="P:negative regulation of macroautophagy"/>
    <property type="evidence" value="ECO:0007669"/>
    <property type="project" value="TreeGrafter"/>
</dbReference>
<keyword evidence="1" id="KW-1133">Transmembrane helix</keyword>
<protein>
    <submittedName>
        <fullName evidence="5">HET domain-containing protein</fullName>
    </submittedName>
</protein>
<keyword evidence="1" id="KW-0472">Membrane</keyword>
<dbReference type="InterPro" id="IPR050517">
    <property type="entry name" value="DDR_Repair_Kinase"/>
</dbReference>
<dbReference type="Pfam" id="PF00454">
    <property type="entry name" value="PI3_PI4_kinase"/>
    <property type="match status" value="1"/>
</dbReference>
<dbReference type="PROSITE" id="PS50290">
    <property type="entry name" value="PI3_4_KINASE_3"/>
    <property type="match status" value="1"/>
</dbReference>
<dbReference type="GO" id="GO:0031932">
    <property type="term" value="C:TORC2 complex"/>
    <property type="evidence" value="ECO:0007669"/>
    <property type="project" value="TreeGrafter"/>
</dbReference>
<evidence type="ECO:0000256" key="1">
    <source>
        <dbReference type="SAM" id="Phobius"/>
    </source>
</evidence>
<dbReference type="InterPro" id="IPR000403">
    <property type="entry name" value="PI3/4_kinase_cat_dom"/>
</dbReference>
<dbReference type="InterPro" id="IPR003152">
    <property type="entry name" value="FATC_dom"/>
</dbReference>
<dbReference type="Proteomes" id="UP000095283">
    <property type="component" value="Unplaced"/>
</dbReference>
<dbReference type="PROSITE" id="PS51190">
    <property type="entry name" value="FATC"/>
    <property type="match status" value="1"/>
</dbReference>
<dbReference type="SMART" id="SM00146">
    <property type="entry name" value="PI3Kc"/>
    <property type="match status" value="1"/>
</dbReference>
<dbReference type="GO" id="GO:0031929">
    <property type="term" value="P:TOR signaling"/>
    <property type="evidence" value="ECO:0007669"/>
    <property type="project" value="TreeGrafter"/>
</dbReference>
<dbReference type="GO" id="GO:0031931">
    <property type="term" value="C:TORC1 complex"/>
    <property type="evidence" value="ECO:0007669"/>
    <property type="project" value="TreeGrafter"/>
</dbReference>
<evidence type="ECO:0000313" key="5">
    <source>
        <dbReference type="WBParaSite" id="Hba_10659"/>
    </source>
</evidence>
<organism evidence="4 5">
    <name type="scientific">Heterorhabditis bacteriophora</name>
    <name type="common">Entomopathogenic nematode worm</name>
    <dbReference type="NCBI Taxonomy" id="37862"/>
    <lineage>
        <taxon>Eukaryota</taxon>
        <taxon>Metazoa</taxon>
        <taxon>Ecdysozoa</taxon>
        <taxon>Nematoda</taxon>
        <taxon>Chromadorea</taxon>
        <taxon>Rhabditida</taxon>
        <taxon>Rhabditina</taxon>
        <taxon>Rhabditomorpha</taxon>
        <taxon>Strongyloidea</taxon>
        <taxon>Heterorhabditidae</taxon>
        <taxon>Heterorhabditis</taxon>
    </lineage>
</organism>
<dbReference type="Pfam" id="PF02260">
    <property type="entry name" value="FATC"/>
    <property type="match status" value="1"/>
</dbReference>
<sequence>MGQSRVTASTFGSEDFVILTDFLLRKVVPSYHRDQNNEANWLVDTIEILYANCQLEGCVPKPDSDKKIDIAQVIYAINDIQTYISAMVVAYNNGYYAQVIRFGSSALLDLEKKQQRVEASLKEEQAARGLSAWVKRVYHVEMRWIDASVEIAAARYESSLVLLRGCLEDPEVPESVKTILRDMKLNVLSRLRLPLLLDPLKCPPDLSIWNEADRLNGQNPAGFDAEALLRFVTDILICYFNLDKKWKNFRVKQLSFFGKIERIENSPSVKWNLEEAMMRCELHLMQTLRRVDVVQLREELAALARGVLLSDGGQRLHGRIAAVNHIAGTVLKKMHRKGHPEIDINSNILDELSASFLLEECDEIGERLRLARQLTLWAERLGGSSPAHLHFPVARLARKTGNPLLAGLHLHKASGNPTLIQGSPALTHLRVAIQGTKMMWPIATAEQRARDFAAVFMALVGAYEIDNHSRQLANINGDFNGSVDAVNNGFLNGFAPHIGEFIIVPTVYPTGLTEVSLNASLSNEMARAALHLAKWLDENPHVISALPSDCRMSRYWMQLENVRRELGSDLVGSLLVTSTNMTPHLAKAHRRLADWAFRAAEGAAIQKDRTLFDQNYRVNLSHIYSLVMHISILFIYIQIFLGTNIDQCVLDGLWTAVSSANSVAQLGDDVMTIMGNDVLTAKSLLETNSYYTNLWLQIRQRRAVYYNLAVSSYFSFISQMGSAGGSHCGTIGSVSVTLRILALLVKHSDFLHEAIDRGLQTTNEHLWKGSLISEYNQKLRVIANILPQLFARLSHPVREVRESLIALLSRLCYSAPHVLVFQVVTGASSCMLVDDSDDVIEATEKEEDENTSKERCLMFECCRHLVSVLDAHFPNLVHDVREFVNELQRINLLNEERWAFVLSNLDHEMEKRLDQIRIESEKTVTASHLDEKTRLELIAEKSRLITTSVYRILDDLYERTCMRDPATPNEKTFIDMYGEQLRAVFEQSRANRKSPEKAWAPFKQILGLLLQRTSRRGGHVLQMSDISAVLTNVSLNSLHKLSKWCVPIPGQESVEYSQVVSIDRVVRNAIVLPTKTRPKKIAFIAVQSSKYFPSRFIKQHTLHIPPDTQKNFFWRECSALPWMLLAVRGLPMNMLTIFHKKFFLRCLASNEMQMLSRRPMLFSESSYGTHFPSLRIFPISCNRLETVVLSTANCYASPFRVCDGFSTYNDFKASVFAVRGISERCRSLTSNSTEHIDLHASAAFFPCWNSLEQHQQLLLWILIVQLTFTRKSFERCSHKIIELWMRSGGGDTWWRVVCRLARSTAVMSMVGAILGLGDRHLDNVLVNLDKGDIVHIDYNICFDKGKHLRVPETVPFRLTQNIVHALGPTQVEGVFRESCGHVLATLREGREVLLTVLEAFVYDPLVDWAVADHLTTSSAAVGVAVTLAVYVRIRESAVPWMNNCVELTGALRNVMDALERQMRRDETNVWTNGEKLDQERVEAGRRLKTAIARHQHMMKDFRPLLRALATVDELKTKWAHIIFHKFYLRIYDGLVGLEKKVSRPLTPSLLSQVYVIVVLFFLIFKNALFQADALIRQATSSTLLAQMYEGWTAWV</sequence>
<dbReference type="Gene3D" id="1.10.1070.11">
    <property type="entry name" value="Phosphatidylinositol 3-/4-kinase, catalytic domain"/>
    <property type="match status" value="1"/>
</dbReference>
<feature type="domain" description="FATC" evidence="3">
    <location>
        <begin position="1563"/>
        <end position="1595"/>
    </location>
</feature>
<feature type="transmembrane region" description="Helical" evidence="1">
    <location>
        <begin position="1549"/>
        <end position="1568"/>
    </location>
</feature>
<dbReference type="WBParaSite" id="Hba_10659">
    <property type="protein sequence ID" value="Hba_10659"/>
    <property type="gene ID" value="Hba_10659"/>
</dbReference>
<accession>A0A1I7WZU0</accession>
<keyword evidence="1" id="KW-0812">Transmembrane</keyword>
<dbReference type="GO" id="GO:0005737">
    <property type="term" value="C:cytoplasm"/>
    <property type="evidence" value="ECO:0007669"/>
    <property type="project" value="TreeGrafter"/>
</dbReference>
<dbReference type="PANTHER" id="PTHR11139:SF119">
    <property type="entry name" value="SERINE_THREONINE-PROTEIN KINASE SMG1"/>
    <property type="match status" value="1"/>
</dbReference>
<evidence type="ECO:0000313" key="4">
    <source>
        <dbReference type="Proteomes" id="UP000095283"/>
    </source>
</evidence>
<keyword evidence="4" id="KW-1185">Reference proteome</keyword>
<dbReference type="InterPro" id="IPR036940">
    <property type="entry name" value="PI3/4_kinase_cat_sf"/>
</dbReference>
<dbReference type="GO" id="GO:0005634">
    <property type="term" value="C:nucleus"/>
    <property type="evidence" value="ECO:0007669"/>
    <property type="project" value="TreeGrafter"/>
</dbReference>
<reference evidence="5" key="1">
    <citation type="submission" date="2016-11" db="UniProtKB">
        <authorList>
            <consortium name="WormBaseParasite"/>
        </authorList>
    </citation>
    <scope>IDENTIFICATION</scope>
</reference>